<name>I3SER9_MEDTR</name>
<dbReference type="AlphaFoldDB" id="I3SER9"/>
<dbReference type="EMBL" id="BT138966">
    <property type="protein sequence ID" value="AFK38761.1"/>
    <property type="molecule type" value="mRNA"/>
</dbReference>
<protein>
    <submittedName>
        <fullName evidence="1">Uncharacterized protein</fullName>
    </submittedName>
</protein>
<accession>I3SER9</accession>
<proteinExistence type="evidence at transcript level"/>
<reference evidence="1" key="1">
    <citation type="submission" date="2012-05" db="EMBL/GenBank/DDBJ databases">
        <authorList>
            <person name="Krishnakumar V."/>
            <person name="Cheung F."/>
            <person name="Xiao Y."/>
            <person name="Chan A."/>
            <person name="Moskal W.A."/>
            <person name="Town C.D."/>
        </authorList>
    </citation>
    <scope>NUCLEOTIDE SEQUENCE</scope>
</reference>
<evidence type="ECO:0000313" key="1">
    <source>
        <dbReference type="EMBL" id="AFK38761.1"/>
    </source>
</evidence>
<sequence>MVLQKKPKTEQMMMMIKLVDNYMFLSRWRISNSLLILFLMFMVLFLLLVLGILPRLFLWKENRFQCGSLVLLFHLITKLWISNFY</sequence>
<organism evidence="1">
    <name type="scientific">Medicago truncatula</name>
    <name type="common">Barrel medic</name>
    <name type="synonym">Medicago tribuloides</name>
    <dbReference type="NCBI Taxonomy" id="3880"/>
    <lineage>
        <taxon>Eukaryota</taxon>
        <taxon>Viridiplantae</taxon>
        <taxon>Streptophyta</taxon>
        <taxon>Embryophyta</taxon>
        <taxon>Tracheophyta</taxon>
        <taxon>Spermatophyta</taxon>
        <taxon>Magnoliopsida</taxon>
        <taxon>eudicotyledons</taxon>
        <taxon>Gunneridae</taxon>
        <taxon>Pentapetalae</taxon>
        <taxon>rosids</taxon>
        <taxon>fabids</taxon>
        <taxon>Fabales</taxon>
        <taxon>Fabaceae</taxon>
        <taxon>Papilionoideae</taxon>
        <taxon>50 kb inversion clade</taxon>
        <taxon>NPAAA clade</taxon>
        <taxon>Hologalegina</taxon>
        <taxon>IRL clade</taxon>
        <taxon>Trifolieae</taxon>
        <taxon>Medicago</taxon>
    </lineage>
</organism>